<reference evidence="2 3" key="1">
    <citation type="journal article" date="2019" name="Nat. Ecol. Evol.">
        <title>Megaphylogeny resolves global patterns of mushroom evolution.</title>
        <authorList>
            <person name="Varga T."/>
            <person name="Krizsan K."/>
            <person name="Foldi C."/>
            <person name="Dima B."/>
            <person name="Sanchez-Garcia M."/>
            <person name="Sanchez-Ramirez S."/>
            <person name="Szollosi G.J."/>
            <person name="Szarkandi J.G."/>
            <person name="Papp V."/>
            <person name="Albert L."/>
            <person name="Andreopoulos W."/>
            <person name="Angelini C."/>
            <person name="Antonin V."/>
            <person name="Barry K.W."/>
            <person name="Bougher N.L."/>
            <person name="Buchanan P."/>
            <person name="Buyck B."/>
            <person name="Bense V."/>
            <person name="Catcheside P."/>
            <person name="Chovatia M."/>
            <person name="Cooper J."/>
            <person name="Damon W."/>
            <person name="Desjardin D."/>
            <person name="Finy P."/>
            <person name="Geml J."/>
            <person name="Haridas S."/>
            <person name="Hughes K."/>
            <person name="Justo A."/>
            <person name="Karasinski D."/>
            <person name="Kautmanova I."/>
            <person name="Kiss B."/>
            <person name="Kocsube S."/>
            <person name="Kotiranta H."/>
            <person name="LaButti K.M."/>
            <person name="Lechner B.E."/>
            <person name="Liimatainen K."/>
            <person name="Lipzen A."/>
            <person name="Lukacs Z."/>
            <person name="Mihaltcheva S."/>
            <person name="Morgado L.N."/>
            <person name="Niskanen T."/>
            <person name="Noordeloos M.E."/>
            <person name="Ohm R.A."/>
            <person name="Ortiz-Santana B."/>
            <person name="Ovrebo C."/>
            <person name="Racz N."/>
            <person name="Riley R."/>
            <person name="Savchenko A."/>
            <person name="Shiryaev A."/>
            <person name="Soop K."/>
            <person name="Spirin V."/>
            <person name="Szebenyi C."/>
            <person name="Tomsovsky M."/>
            <person name="Tulloss R.E."/>
            <person name="Uehling J."/>
            <person name="Grigoriev I.V."/>
            <person name="Vagvolgyi C."/>
            <person name="Papp T."/>
            <person name="Martin F.M."/>
            <person name="Miettinen O."/>
            <person name="Hibbett D.S."/>
            <person name="Nagy L.G."/>
        </authorList>
    </citation>
    <scope>NUCLEOTIDE SEQUENCE [LARGE SCALE GENOMIC DNA]</scope>
    <source>
        <strain evidence="2 3">CBS 121175</strain>
    </source>
</reference>
<gene>
    <name evidence="2" type="ORF">FA15DRAFT_659174</name>
</gene>
<evidence type="ECO:0000313" key="3">
    <source>
        <dbReference type="Proteomes" id="UP000307440"/>
    </source>
</evidence>
<accession>A0A5C3KK80</accession>
<sequence>MALPSNTPQNKQKPKTKRATCSEKADTEMDAEEARTIPRNQGMLGPTNESNGETWGWMVDGIEKYSLNRAMMPTTPVIIQHTFLALGVVMKDLLTKKTSRLRKHYRQQHTHHSNNHRWDTNAQQPTQTNYATALATTTSPRDTRVLARHTIRQHQFILAIPQGGTGLDHTMENEQLKKTIQEAISKAMEPETGHRLRTVQRRRGGTLVMIEMVTDARAEWFSQQENALEVTVALGAQIDKRNYTMLVKFVPTHLELTKETIEDIIEDNGIPREDFASL</sequence>
<proteinExistence type="predicted"/>
<keyword evidence="3" id="KW-1185">Reference proteome</keyword>
<feature type="compositionally biased region" description="Basic and acidic residues" evidence="1">
    <location>
        <begin position="20"/>
        <end position="32"/>
    </location>
</feature>
<feature type="compositionally biased region" description="Polar residues" evidence="1">
    <location>
        <begin position="1"/>
        <end position="11"/>
    </location>
</feature>
<evidence type="ECO:0000313" key="2">
    <source>
        <dbReference type="EMBL" id="TFK20315.1"/>
    </source>
</evidence>
<dbReference type="OrthoDB" id="2800503at2759"/>
<organism evidence="2 3">
    <name type="scientific">Coprinopsis marcescibilis</name>
    <name type="common">Agaric fungus</name>
    <name type="synonym">Psathyrella marcescibilis</name>
    <dbReference type="NCBI Taxonomy" id="230819"/>
    <lineage>
        <taxon>Eukaryota</taxon>
        <taxon>Fungi</taxon>
        <taxon>Dikarya</taxon>
        <taxon>Basidiomycota</taxon>
        <taxon>Agaricomycotina</taxon>
        <taxon>Agaricomycetes</taxon>
        <taxon>Agaricomycetidae</taxon>
        <taxon>Agaricales</taxon>
        <taxon>Agaricineae</taxon>
        <taxon>Psathyrellaceae</taxon>
        <taxon>Coprinopsis</taxon>
    </lineage>
</organism>
<feature type="compositionally biased region" description="Basic residues" evidence="1">
    <location>
        <begin position="102"/>
        <end position="115"/>
    </location>
</feature>
<feature type="region of interest" description="Disordered" evidence="1">
    <location>
        <begin position="1"/>
        <end position="32"/>
    </location>
</feature>
<name>A0A5C3KK80_COPMA</name>
<dbReference type="EMBL" id="ML210304">
    <property type="protein sequence ID" value="TFK20315.1"/>
    <property type="molecule type" value="Genomic_DNA"/>
</dbReference>
<dbReference type="AlphaFoldDB" id="A0A5C3KK80"/>
<feature type="region of interest" description="Disordered" evidence="1">
    <location>
        <begin position="102"/>
        <end position="123"/>
    </location>
</feature>
<dbReference type="Proteomes" id="UP000307440">
    <property type="component" value="Unassembled WGS sequence"/>
</dbReference>
<protein>
    <submittedName>
        <fullName evidence="2">Uncharacterized protein</fullName>
    </submittedName>
</protein>
<evidence type="ECO:0000256" key="1">
    <source>
        <dbReference type="SAM" id="MobiDB-lite"/>
    </source>
</evidence>